<dbReference type="InParanoid" id="A0A5N4ARG6"/>
<evidence type="ECO:0000313" key="2">
    <source>
        <dbReference type="EMBL" id="KAB0799808.1"/>
    </source>
</evidence>
<gene>
    <name evidence="2" type="ORF">PPYR_07688</name>
</gene>
<keyword evidence="3" id="KW-1185">Reference proteome</keyword>
<evidence type="ECO:0000256" key="1">
    <source>
        <dbReference type="SAM" id="MobiDB-lite"/>
    </source>
</evidence>
<sequence>MQKTEVEEDTAQNKVTTQIDDFQYEHPKDDSLSPLPLPSITPAEDISTAAEQISNIDMSLTDIPVVIIPSQQDRTSLHSNTPDLPSPMDSVLTNEAVYSLLQNIHDSGEMRFTITKSYRPITINSHKEKVKHCADPPKCTSSINGTANQNN</sequence>
<feature type="region of interest" description="Disordered" evidence="1">
    <location>
        <begin position="1"/>
        <end position="34"/>
    </location>
</feature>
<dbReference type="AlphaFoldDB" id="A0A5N4ARG6"/>
<organism evidence="2 3">
    <name type="scientific">Photinus pyralis</name>
    <name type="common">Common eastern firefly</name>
    <name type="synonym">Lampyris pyralis</name>
    <dbReference type="NCBI Taxonomy" id="7054"/>
    <lineage>
        <taxon>Eukaryota</taxon>
        <taxon>Metazoa</taxon>
        <taxon>Ecdysozoa</taxon>
        <taxon>Arthropoda</taxon>
        <taxon>Hexapoda</taxon>
        <taxon>Insecta</taxon>
        <taxon>Pterygota</taxon>
        <taxon>Neoptera</taxon>
        <taxon>Endopterygota</taxon>
        <taxon>Coleoptera</taxon>
        <taxon>Polyphaga</taxon>
        <taxon>Elateriformia</taxon>
        <taxon>Elateroidea</taxon>
        <taxon>Lampyridae</taxon>
        <taxon>Lampyrinae</taxon>
        <taxon>Photinus</taxon>
    </lineage>
</organism>
<dbReference type="Proteomes" id="UP000327044">
    <property type="component" value="Unassembled WGS sequence"/>
</dbReference>
<dbReference type="EMBL" id="VVIM01000005">
    <property type="protein sequence ID" value="KAB0799808.1"/>
    <property type="molecule type" value="Genomic_DNA"/>
</dbReference>
<comment type="caution">
    <text evidence="2">The sequence shown here is derived from an EMBL/GenBank/DDBJ whole genome shotgun (WGS) entry which is preliminary data.</text>
</comment>
<reference evidence="2 3" key="1">
    <citation type="journal article" date="2018" name="Elife">
        <title>Firefly genomes illuminate parallel origins of bioluminescence in beetles.</title>
        <authorList>
            <person name="Fallon T.R."/>
            <person name="Lower S.E."/>
            <person name="Chang C.H."/>
            <person name="Bessho-Uehara M."/>
            <person name="Martin G.J."/>
            <person name="Bewick A.J."/>
            <person name="Behringer M."/>
            <person name="Debat H.J."/>
            <person name="Wong I."/>
            <person name="Day J.C."/>
            <person name="Suvorov A."/>
            <person name="Silva C.J."/>
            <person name="Stanger-Hall K.F."/>
            <person name="Hall D.W."/>
            <person name="Schmitz R.J."/>
            <person name="Nelson D.R."/>
            <person name="Lewis S.M."/>
            <person name="Shigenobu S."/>
            <person name="Bybee S.M."/>
            <person name="Larracuente A.M."/>
            <person name="Oba Y."/>
            <person name="Weng J.K."/>
        </authorList>
    </citation>
    <scope>NUCLEOTIDE SEQUENCE [LARGE SCALE GENOMIC DNA]</scope>
    <source>
        <strain evidence="2">1611_PpyrPB1</strain>
        <tissue evidence="2">Whole body</tissue>
    </source>
</reference>
<accession>A0A5N4ARG6</accession>
<proteinExistence type="predicted"/>
<protein>
    <submittedName>
        <fullName evidence="2">Uncharacterized protein</fullName>
    </submittedName>
</protein>
<feature type="compositionally biased region" description="Acidic residues" evidence="1">
    <location>
        <begin position="1"/>
        <end position="10"/>
    </location>
</feature>
<evidence type="ECO:0000313" key="3">
    <source>
        <dbReference type="Proteomes" id="UP000327044"/>
    </source>
</evidence>
<name>A0A5N4ARG6_PHOPY</name>